<name>A0A060T2X4_BLAAD</name>
<dbReference type="GO" id="GO:0005737">
    <property type="term" value="C:cytoplasm"/>
    <property type="evidence" value="ECO:0007669"/>
    <property type="project" value="TreeGrafter"/>
</dbReference>
<keyword evidence="2" id="KW-0677">Repeat</keyword>
<dbReference type="InterPro" id="IPR036322">
    <property type="entry name" value="WD40_repeat_dom_sf"/>
</dbReference>
<evidence type="ECO:0000256" key="3">
    <source>
        <dbReference type="ARBA" id="ARBA00043952"/>
    </source>
</evidence>
<evidence type="ECO:0000256" key="2">
    <source>
        <dbReference type="ARBA" id="ARBA00022737"/>
    </source>
</evidence>
<accession>A0A060T2X4</accession>
<comment type="pathway">
    <text evidence="3">Protein modification.</text>
</comment>
<dbReference type="InterPro" id="IPR015943">
    <property type="entry name" value="WD40/YVTN_repeat-like_dom_sf"/>
</dbReference>
<dbReference type="Gene3D" id="2.130.10.10">
    <property type="entry name" value="YVTN repeat-like/Quinoprotein amine dehydrogenase"/>
    <property type="match status" value="1"/>
</dbReference>
<protein>
    <submittedName>
        <fullName evidence="4">ARAD1A04224p</fullName>
    </submittedName>
</protein>
<dbReference type="PANTHER" id="PTHR46042">
    <property type="entry name" value="DIPHTHINE METHYLTRANSFERASE"/>
    <property type="match status" value="1"/>
</dbReference>
<dbReference type="InterPro" id="IPR052415">
    <property type="entry name" value="Diphthine_MTase"/>
</dbReference>
<dbReference type="PANTHER" id="PTHR46042:SF1">
    <property type="entry name" value="DIPHTHINE METHYLTRANSFERASE"/>
    <property type="match status" value="1"/>
</dbReference>
<organism evidence="4">
    <name type="scientific">Blastobotrys adeninivorans</name>
    <name type="common">Yeast</name>
    <name type="synonym">Arxula adeninivorans</name>
    <dbReference type="NCBI Taxonomy" id="409370"/>
    <lineage>
        <taxon>Eukaryota</taxon>
        <taxon>Fungi</taxon>
        <taxon>Dikarya</taxon>
        <taxon>Ascomycota</taxon>
        <taxon>Saccharomycotina</taxon>
        <taxon>Dipodascomycetes</taxon>
        <taxon>Dipodascales</taxon>
        <taxon>Trichomonascaceae</taxon>
        <taxon>Blastobotrys</taxon>
    </lineage>
</organism>
<evidence type="ECO:0000313" key="4">
    <source>
        <dbReference type="EMBL" id="CDP33212.1"/>
    </source>
</evidence>
<keyword evidence="1" id="KW-0853">WD repeat</keyword>
<reference evidence="4" key="1">
    <citation type="submission" date="2014-02" db="EMBL/GenBank/DDBJ databases">
        <authorList>
            <person name="Genoscope - CEA"/>
        </authorList>
    </citation>
    <scope>NUCLEOTIDE SEQUENCE</scope>
    <source>
        <strain evidence="4">LS3</strain>
    </source>
</reference>
<dbReference type="SUPFAM" id="SSF50978">
    <property type="entry name" value="WD40 repeat-like"/>
    <property type="match status" value="1"/>
</dbReference>
<dbReference type="EMBL" id="HG937691">
    <property type="protein sequence ID" value="CDP33212.1"/>
    <property type="molecule type" value="Genomic_DNA"/>
</dbReference>
<dbReference type="AlphaFoldDB" id="A0A060T2X4"/>
<reference evidence="4" key="2">
    <citation type="submission" date="2014-06" db="EMBL/GenBank/DDBJ databases">
        <title>The complete genome of Blastobotrys (Arxula) adeninivorans LS3 - a yeast of biotechnological interest.</title>
        <authorList>
            <person name="Kunze G."/>
            <person name="Gaillardin C."/>
            <person name="Czernicka M."/>
            <person name="Durrens P."/>
            <person name="Martin T."/>
            <person name="Boer E."/>
            <person name="Gabaldon T."/>
            <person name="Cruz J."/>
            <person name="Talla E."/>
            <person name="Marck C."/>
            <person name="Goffeau A."/>
            <person name="Barbe V."/>
            <person name="Baret P."/>
            <person name="Baronian K."/>
            <person name="Beier S."/>
            <person name="Bleykasten C."/>
            <person name="Bode R."/>
            <person name="Casaregola S."/>
            <person name="Despons L."/>
            <person name="Fairhead C."/>
            <person name="Giersberg M."/>
            <person name="Gierski P."/>
            <person name="Hahnel U."/>
            <person name="Hartmann A."/>
            <person name="Jankowska D."/>
            <person name="Jubin C."/>
            <person name="Jung P."/>
            <person name="Lafontaine I."/>
            <person name="Leh-Louis V."/>
            <person name="Lemaire M."/>
            <person name="Marcet-Houben M."/>
            <person name="Mascher M."/>
            <person name="Morel G."/>
            <person name="Richard G.-F."/>
            <person name="Riechen J."/>
            <person name="Sacerdot C."/>
            <person name="Sarkar A."/>
            <person name="Savel G."/>
            <person name="Schacherer J."/>
            <person name="Sherman D."/>
            <person name="Straub M.-L."/>
            <person name="Stein N."/>
            <person name="Thierry A."/>
            <person name="Trautwein-Schult A."/>
            <person name="Westhof E."/>
            <person name="Worch S."/>
            <person name="Dujon B."/>
            <person name="Souciet J.-L."/>
            <person name="Wincker P."/>
            <person name="Scholz U."/>
            <person name="Neuveglise N."/>
        </authorList>
    </citation>
    <scope>NUCLEOTIDE SEQUENCE</scope>
    <source>
        <strain evidence="4">LS3</strain>
    </source>
</reference>
<sequence>MSHCKRVANATTKLPPCAIQYVEGWILVGTYKLDEEKRQRYGSLDVYNTDLVLADSQPTDSAILDVKVSKHDSTRVWSAQSTGSIIQWRREGGSIMKENEFQLFDQETLVLAIAESSNDPTIMSATLTTGEVVLIRIDQDSISVEAIVHTHSLEAWISEFGSLGPLSNVLFSGGDDSIVAAHDIRTMESGHIWARRLHEAGVTSILPASKSWMHDQPETLWTGGYDDKLRSIDLRMAGVSELSSYMIPRVKETIDLGGGVWRLLPNGRDNRVLACCMYGGARIVNPSSEEEFCQVKNTITEGHDSMVYGGAWIGDNELVTCSFYDRVVQTWTSS</sequence>
<dbReference type="GO" id="GO:0061685">
    <property type="term" value="F:diphthine methylesterase activity"/>
    <property type="evidence" value="ECO:0007669"/>
    <property type="project" value="TreeGrafter"/>
</dbReference>
<dbReference type="GO" id="GO:0017183">
    <property type="term" value="P:protein histidyl modification to diphthamide"/>
    <property type="evidence" value="ECO:0007669"/>
    <property type="project" value="TreeGrafter"/>
</dbReference>
<dbReference type="PhylomeDB" id="A0A060T2X4"/>
<proteinExistence type="predicted"/>
<evidence type="ECO:0000256" key="1">
    <source>
        <dbReference type="ARBA" id="ARBA00022574"/>
    </source>
</evidence>
<gene>
    <name evidence="4" type="ORF">GNLVRS02_ARAD1A04224g</name>
</gene>